<name>A0A133NQN6_FUSNU</name>
<gene>
    <name evidence="1" type="ORF">HMPREF3221_01646</name>
</gene>
<organism evidence="1 2">
    <name type="scientific">Fusobacterium nucleatum</name>
    <dbReference type="NCBI Taxonomy" id="851"/>
    <lineage>
        <taxon>Bacteria</taxon>
        <taxon>Fusobacteriati</taxon>
        <taxon>Fusobacteriota</taxon>
        <taxon>Fusobacteriia</taxon>
        <taxon>Fusobacteriales</taxon>
        <taxon>Fusobacteriaceae</taxon>
        <taxon>Fusobacterium</taxon>
    </lineage>
</organism>
<evidence type="ECO:0000313" key="1">
    <source>
        <dbReference type="EMBL" id="KXA18595.1"/>
    </source>
</evidence>
<accession>A0A133NQN6</accession>
<sequence length="96" mass="11157">MELKEFSTAVGTVLGYYKERVKNLKGITDIDNALKEIGRTKEVKRAKELVYNISMSNSNIELEDRIRRNISDIMLFEDKEALDANLMLGYYYKEQA</sequence>
<evidence type="ECO:0000313" key="2">
    <source>
        <dbReference type="Proteomes" id="UP000070401"/>
    </source>
</evidence>
<dbReference type="EMBL" id="LRPY01000169">
    <property type="protein sequence ID" value="KXA18595.1"/>
    <property type="molecule type" value="Genomic_DNA"/>
</dbReference>
<dbReference type="AlphaFoldDB" id="A0A133NQN6"/>
<dbReference type="RefSeq" id="WP_060798628.1">
    <property type="nucleotide sequence ID" value="NZ_KQ956738.1"/>
</dbReference>
<reference evidence="2" key="1">
    <citation type="submission" date="2016-01" db="EMBL/GenBank/DDBJ databases">
        <authorList>
            <person name="Mitreva M."/>
            <person name="Pepin K.H."/>
            <person name="Mihindukulasuriya K.A."/>
            <person name="Fulton R."/>
            <person name="Fronick C."/>
            <person name="O'Laughlin M."/>
            <person name="Miner T."/>
            <person name="Herter B."/>
            <person name="Rosa B.A."/>
            <person name="Cordes M."/>
            <person name="Tomlinson C."/>
            <person name="Wollam A."/>
            <person name="Palsikar V.B."/>
            <person name="Mardis E.R."/>
            <person name="Wilson R.K."/>
        </authorList>
    </citation>
    <scope>NUCLEOTIDE SEQUENCE [LARGE SCALE GENOMIC DNA]</scope>
    <source>
        <strain evidence="2">MJR7757B</strain>
    </source>
</reference>
<proteinExistence type="predicted"/>
<dbReference type="Proteomes" id="UP000070401">
    <property type="component" value="Unassembled WGS sequence"/>
</dbReference>
<protein>
    <submittedName>
        <fullName evidence="1">Uncharacterized protein</fullName>
    </submittedName>
</protein>
<keyword evidence="2" id="KW-1185">Reference proteome</keyword>
<comment type="caution">
    <text evidence="1">The sequence shown here is derived from an EMBL/GenBank/DDBJ whole genome shotgun (WGS) entry which is preliminary data.</text>
</comment>
<dbReference type="PATRIC" id="fig|851.8.peg.1659"/>